<name>A0A3N4HQN8_ASCIM</name>
<dbReference type="Proteomes" id="UP000275078">
    <property type="component" value="Unassembled WGS sequence"/>
</dbReference>
<evidence type="ECO:0000313" key="3">
    <source>
        <dbReference type="Proteomes" id="UP000275078"/>
    </source>
</evidence>
<keyword evidence="3" id="KW-1185">Reference proteome</keyword>
<proteinExistence type="predicted"/>
<organism evidence="2 3">
    <name type="scientific">Ascobolus immersus RN42</name>
    <dbReference type="NCBI Taxonomy" id="1160509"/>
    <lineage>
        <taxon>Eukaryota</taxon>
        <taxon>Fungi</taxon>
        <taxon>Dikarya</taxon>
        <taxon>Ascomycota</taxon>
        <taxon>Pezizomycotina</taxon>
        <taxon>Pezizomycetes</taxon>
        <taxon>Pezizales</taxon>
        <taxon>Ascobolaceae</taxon>
        <taxon>Ascobolus</taxon>
    </lineage>
</organism>
<sequence>MLNPFVGYGDVAMLVESVRGLAYGDDALIEVRGSKHRFLQAHEGFIRNWDRISHYNDLRYEMLSFLEPLHVVENMDLFDSRTDVDSNRPFAPYGTRLRSVVAPDQVLYAISIGGRMRSSITPTAKSSWRCMLGTFGGAKLSLERYGRAPNGDEKQAGSRTMSQGCNTGVLGNNSDGAHGSACNDCSASFVDETAYWRAGDSPPTNVSRETRTRRLVVHVQEMSDGCYYGDVTKPVHSYEPFGNRKMEYEPASNRCLTMAAIRYNEAGHDIGVLNRLILSSTTAARSCDARYSRWPSVMGMKAIVVETLEKSLLGHEHPSTVHHRPQRLRSTPASHHLQRATLVRSLSTCRLLGQIREASSLTSSYPLMLSVSNFQFRPGTRGPRSTGALIGVAQLEYEHPARKGTVTTCRYGPRILDSKDARFFGPRANGDVVELQ</sequence>
<evidence type="ECO:0000256" key="1">
    <source>
        <dbReference type="SAM" id="MobiDB-lite"/>
    </source>
</evidence>
<dbReference type="AlphaFoldDB" id="A0A3N4HQN8"/>
<dbReference type="EMBL" id="ML119800">
    <property type="protein sequence ID" value="RPA74110.1"/>
    <property type="molecule type" value="Genomic_DNA"/>
</dbReference>
<reference evidence="2 3" key="1">
    <citation type="journal article" date="2018" name="Nat. Ecol. Evol.">
        <title>Pezizomycetes genomes reveal the molecular basis of ectomycorrhizal truffle lifestyle.</title>
        <authorList>
            <person name="Murat C."/>
            <person name="Payen T."/>
            <person name="Noel B."/>
            <person name="Kuo A."/>
            <person name="Morin E."/>
            <person name="Chen J."/>
            <person name="Kohler A."/>
            <person name="Krizsan K."/>
            <person name="Balestrini R."/>
            <person name="Da Silva C."/>
            <person name="Montanini B."/>
            <person name="Hainaut M."/>
            <person name="Levati E."/>
            <person name="Barry K.W."/>
            <person name="Belfiori B."/>
            <person name="Cichocki N."/>
            <person name="Clum A."/>
            <person name="Dockter R.B."/>
            <person name="Fauchery L."/>
            <person name="Guy J."/>
            <person name="Iotti M."/>
            <person name="Le Tacon F."/>
            <person name="Lindquist E.A."/>
            <person name="Lipzen A."/>
            <person name="Malagnac F."/>
            <person name="Mello A."/>
            <person name="Molinier V."/>
            <person name="Miyauchi S."/>
            <person name="Poulain J."/>
            <person name="Riccioni C."/>
            <person name="Rubini A."/>
            <person name="Sitrit Y."/>
            <person name="Splivallo R."/>
            <person name="Traeger S."/>
            <person name="Wang M."/>
            <person name="Zifcakova L."/>
            <person name="Wipf D."/>
            <person name="Zambonelli A."/>
            <person name="Paolocci F."/>
            <person name="Nowrousian M."/>
            <person name="Ottonello S."/>
            <person name="Baldrian P."/>
            <person name="Spatafora J.W."/>
            <person name="Henrissat B."/>
            <person name="Nagy L.G."/>
            <person name="Aury J.M."/>
            <person name="Wincker P."/>
            <person name="Grigoriev I.V."/>
            <person name="Bonfante P."/>
            <person name="Martin F.M."/>
        </authorList>
    </citation>
    <scope>NUCLEOTIDE SEQUENCE [LARGE SCALE GENOMIC DNA]</scope>
    <source>
        <strain evidence="2 3">RN42</strain>
    </source>
</reference>
<accession>A0A3N4HQN8</accession>
<feature type="region of interest" description="Disordered" evidence="1">
    <location>
        <begin position="316"/>
        <end position="335"/>
    </location>
</feature>
<gene>
    <name evidence="2" type="ORF">BJ508DRAFT_333416</name>
</gene>
<evidence type="ECO:0000313" key="2">
    <source>
        <dbReference type="EMBL" id="RPA74110.1"/>
    </source>
</evidence>
<protein>
    <submittedName>
        <fullName evidence="2">Uncharacterized protein</fullName>
    </submittedName>
</protein>